<dbReference type="InterPro" id="IPR005940">
    <property type="entry name" value="Anthranilate_Pribosyl_Tfrase"/>
</dbReference>
<feature type="binding site" evidence="3">
    <location>
        <position position="235"/>
    </location>
    <ligand>
        <name>Mg(2+)</name>
        <dbReference type="ChEBI" id="CHEBI:18420"/>
        <label>2</label>
    </ligand>
</feature>
<feature type="binding site" evidence="3">
    <location>
        <position position="93"/>
    </location>
    <ligand>
        <name>5-phospho-alpha-D-ribose 1-diphosphate</name>
        <dbReference type="ChEBI" id="CHEBI:58017"/>
    </ligand>
</feature>
<comment type="subunit">
    <text evidence="3">Homodimer.</text>
</comment>
<keyword evidence="1 3" id="KW-0328">Glycosyltransferase</keyword>
<keyword evidence="3" id="KW-0822">Tryptophan biosynthesis</keyword>
<dbReference type="SUPFAM" id="SSF52418">
    <property type="entry name" value="Nucleoside phosphorylase/phosphoribosyltransferase catalytic domain"/>
    <property type="match status" value="1"/>
</dbReference>
<protein>
    <recommendedName>
        <fullName evidence="3">Anthranilate phosphoribosyltransferase</fullName>
        <ecNumber evidence="3">2.4.2.18</ecNumber>
    </recommendedName>
</protein>
<feature type="domain" description="Glycosyl transferase family 3" evidence="4">
    <location>
        <begin position="78"/>
        <end position="335"/>
    </location>
</feature>
<dbReference type="NCBIfam" id="TIGR01245">
    <property type="entry name" value="trpD"/>
    <property type="match status" value="1"/>
</dbReference>
<keyword evidence="3" id="KW-0057">Aromatic amino acid biosynthesis</keyword>
<name>A0ABW9KH09_9BACT</name>
<dbReference type="Gene3D" id="3.40.1030.10">
    <property type="entry name" value="Nucleoside phosphorylase/phosphoribosyltransferase catalytic domain"/>
    <property type="match status" value="1"/>
</dbReference>
<keyword evidence="7" id="KW-1185">Reference proteome</keyword>
<evidence type="ECO:0000256" key="2">
    <source>
        <dbReference type="ARBA" id="ARBA00022679"/>
    </source>
</evidence>
<comment type="caution">
    <text evidence="6">The sequence shown here is derived from an EMBL/GenBank/DDBJ whole genome shotgun (WGS) entry which is preliminary data.</text>
</comment>
<accession>A0ABW9KH09</accession>
<dbReference type="Pfam" id="PF00591">
    <property type="entry name" value="Glycos_transf_3"/>
    <property type="match status" value="1"/>
</dbReference>
<evidence type="ECO:0000259" key="4">
    <source>
        <dbReference type="Pfam" id="PF00591"/>
    </source>
</evidence>
<dbReference type="PANTHER" id="PTHR43285:SF2">
    <property type="entry name" value="ANTHRANILATE PHOSPHORIBOSYLTRANSFERASE"/>
    <property type="match status" value="1"/>
</dbReference>
<feature type="binding site" evidence="3">
    <location>
        <position position="234"/>
    </location>
    <ligand>
        <name>Mg(2+)</name>
        <dbReference type="ChEBI" id="CHEBI:18420"/>
        <label>2</label>
    </ligand>
</feature>
<dbReference type="InterPro" id="IPR036320">
    <property type="entry name" value="Glycosyl_Trfase_fam3_N_dom_sf"/>
</dbReference>
<gene>
    <name evidence="3 6" type="primary">trpD</name>
    <name evidence="6" type="ORF">ACK2TP_04755</name>
</gene>
<dbReference type="HAMAP" id="MF_00211">
    <property type="entry name" value="TrpD"/>
    <property type="match status" value="1"/>
</dbReference>
<feature type="binding site" evidence="3">
    <location>
        <position position="97"/>
    </location>
    <ligand>
        <name>Mg(2+)</name>
        <dbReference type="ChEBI" id="CHEBI:18420"/>
        <label>1</label>
    </ligand>
</feature>
<reference evidence="6 7" key="1">
    <citation type="submission" date="2024-12" db="EMBL/GenBank/DDBJ databases">
        <authorList>
            <person name="Lee Y."/>
        </authorList>
    </citation>
    <scope>NUCLEOTIDE SEQUENCE [LARGE SCALE GENOMIC DNA]</scope>
    <source>
        <strain evidence="6 7">03SUJ4</strain>
    </source>
</reference>
<comment type="function">
    <text evidence="3">Catalyzes the transfer of the phosphoribosyl group of 5-phosphorylribose-1-pyrophosphate (PRPP) to anthranilate to yield N-(5'-phosphoribosyl)-anthranilate (PRA).</text>
</comment>
<feature type="binding site" evidence="3">
    <location>
        <position position="85"/>
    </location>
    <ligand>
        <name>anthranilate</name>
        <dbReference type="ChEBI" id="CHEBI:16567"/>
        <label>1</label>
    </ligand>
</feature>
<keyword evidence="3" id="KW-0479">Metal-binding</keyword>
<dbReference type="EC" id="2.4.2.18" evidence="3"/>
<dbReference type="InterPro" id="IPR035902">
    <property type="entry name" value="Nuc_phospho_transferase"/>
</dbReference>
<feature type="domain" description="Glycosyl transferase family 3 N-terminal" evidence="5">
    <location>
        <begin position="13"/>
        <end position="66"/>
    </location>
</feature>
<comment type="similarity">
    <text evidence="3">Belongs to the anthranilate phosphoribosyltransferase family.</text>
</comment>
<feature type="binding site" evidence="3">
    <location>
        <position position="125"/>
    </location>
    <ligand>
        <name>5-phospho-alpha-D-ribose 1-diphosphate</name>
        <dbReference type="ChEBI" id="CHEBI:58017"/>
    </ligand>
</feature>
<dbReference type="Pfam" id="PF02885">
    <property type="entry name" value="Glycos_trans_3N"/>
    <property type="match status" value="1"/>
</dbReference>
<feature type="binding site" evidence="3">
    <location>
        <begin position="95"/>
        <end position="98"/>
    </location>
    <ligand>
        <name>5-phospho-alpha-D-ribose 1-diphosphate</name>
        <dbReference type="ChEBI" id="CHEBI:58017"/>
    </ligand>
</feature>
<organism evidence="6 7">
    <name type="scientific">Terriglobus aquaticus</name>
    <dbReference type="NCBI Taxonomy" id="940139"/>
    <lineage>
        <taxon>Bacteria</taxon>
        <taxon>Pseudomonadati</taxon>
        <taxon>Acidobacteriota</taxon>
        <taxon>Terriglobia</taxon>
        <taxon>Terriglobales</taxon>
        <taxon>Acidobacteriaceae</taxon>
        <taxon>Terriglobus</taxon>
    </lineage>
</organism>
<dbReference type="Proteomes" id="UP001634747">
    <property type="component" value="Unassembled WGS sequence"/>
</dbReference>
<dbReference type="InterPro" id="IPR017459">
    <property type="entry name" value="Glycosyl_Trfase_fam3_N_dom"/>
</dbReference>
<dbReference type="EMBL" id="JBJYXY010000001">
    <property type="protein sequence ID" value="MFN2975064.1"/>
    <property type="molecule type" value="Genomic_DNA"/>
</dbReference>
<dbReference type="PANTHER" id="PTHR43285">
    <property type="entry name" value="ANTHRANILATE PHOSPHORIBOSYLTRANSFERASE"/>
    <property type="match status" value="1"/>
</dbReference>
<comment type="caution">
    <text evidence="3">Lacks conserved residue(s) required for the propagation of feature annotation.</text>
</comment>
<evidence type="ECO:0000313" key="7">
    <source>
        <dbReference type="Proteomes" id="UP001634747"/>
    </source>
</evidence>
<comment type="catalytic activity">
    <reaction evidence="3">
        <text>N-(5-phospho-beta-D-ribosyl)anthranilate + diphosphate = 5-phospho-alpha-D-ribose 1-diphosphate + anthranilate</text>
        <dbReference type="Rhea" id="RHEA:11768"/>
        <dbReference type="ChEBI" id="CHEBI:16567"/>
        <dbReference type="ChEBI" id="CHEBI:18277"/>
        <dbReference type="ChEBI" id="CHEBI:33019"/>
        <dbReference type="ChEBI" id="CHEBI:58017"/>
        <dbReference type="EC" id="2.4.2.18"/>
    </reaction>
</comment>
<feature type="binding site" evidence="3">
    <location>
        <position position="85"/>
    </location>
    <ligand>
        <name>5-phospho-alpha-D-ribose 1-diphosphate</name>
        <dbReference type="ChEBI" id="CHEBI:58017"/>
    </ligand>
</feature>
<feature type="binding site" evidence="3">
    <location>
        <position position="235"/>
    </location>
    <ligand>
        <name>Mg(2+)</name>
        <dbReference type="ChEBI" id="CHEBI:18420"/>
        <label>1</label>
    </ligand>
</feature>
<keyword evidence="3" id="KW-0460">Magnesium</keyword>
<evidence type="ECO:0000256" key="1">
    <source>
        <dbReference type="ARBA" id="ARBA00022676"/>
    </source>
</evidence>
<feature type="binding site" evidence="3">
    <location>
        <position position="116"/>
    </location>
    <ligand>
        <name>anthranilate</name>
        <dbReference type="ChEBI" id="CHEBI:16567"/>
        <label>1</label>
    </ligand>
</feature>
<comment type="pathway">
    <text evidence="3">Amino-acid biosynthesis; L-tryptophan biosynthesis; L-tryptophan from chorismate: step 2/5.</text>
</comment>
<comment type="cofactor">
    <cofactor evidence="3">
        <name>Mg(2+)</name>
        <dbReference type="ChEBI" id="CHEBI:18420"/>
    </cofactor>
    <text evidence="3">Binds 2 magnesium ions per monomer.</text>
</comment>
<feature type="binding site" evidence="3">
    <location>
        <position position="171"/>
    </location>
    <ligand>
        <name>anthranilate</name>
        <dbReference type="ChEBI" id="CHEBI:16567"/>
        <label>2</label>
    </ligand>
</feature>
<evidence type="ECO:0000256" key="3">
    <source>
        <dbReference type="HAMAP-Rule" id="MF_00211"/>
    </source>
</evidence>
<feature type="binding site" evidence="3">
    <location>
        <begin position="88"/>
        <end position="89"/>
    </location>
    <ligand>
        <name>5-phospho-alpha-D-ribose 1-diphosphate</name>
        <dbReference type="ChEBI" id="CHEBI:58017"/>
    </ligand>
</feature>
<feature type="binding site" evidence="3">
    <location>
        <begin position="113"/>
        <end position="121"/>
    </location>
    <ligand>
        <name>5-phospho-alpha-D-ribose 1-diphosphate</name>
        <dbReference type="ChEBI" id="CHEBI:58017"/>
    </ligand>
</feature>
<dbReference type="SUPFAM" id="SSF47648">
    <property type="entry name" value="Nucleoside phosphorylase/phosphoribosyltransferase N-terminal domain"/>
    <property type="match status" value="1"/>
</dbReference>
<dbReference type="Gene3D" id="1.20.970.10">
    <property type="entry name" value="Transferase, Pyrimidine Nucleoside Phosphorylase, Chain C"/>
    <property type="match status" value="1"/>
</dbReference>
<dbReference type="RefSeq" id="WP_263413397.1">
    <property type="nucleotide sequence ID" value="NZ_BAABBH010000001.1"/>
</dbReference>
<dbReference type="GO" id="GO:0004048">
    <property type="term" value="F:anthranilate phosphoribosyltransferase activity"/>
    <property type="evidence" value="ECO:0007669"/>
    <property type="project" value="UniProtKB-EC"/>
</dbReference>
<keyword evidence="2 3" id="KW-0808">Transferase</keyword>
<dbReference type="InterPro" id="IPR000312">
    <property type="entry name" value="Glycosyl_Trfase_fam3"/>
</dbReference>
<evidence type="ECO:0000313" key="6">
    <source>
        <dbReference type="EMBL" id="MFN2975064.1"/>
    </source>
</evidence>
<sequence>MTADQLLLSVTAESEALSLDDARDLMQSLLAGEFSPQEMTDLLTALHERGETAAELAGFAQAMREASITLPLTDAERDTLVDTCGTGGDASGTFNISTATALVAAAAGARVAKHGNRSITSRCGSADVLEALGIPIEHTPESAAEAIRRHGFAFLLATRMHPAMRIVAPVRRALPFRTVFNLLGPMTNPAGARRQVLGVYSAQAVPLVAEALATSAHMHSAMVVHGEGATGGLDELALSGPSTVATVHGPEVHVQTLRPEDAGLTPSTDFLQGGDARENAAILLEIFAAGSPGSASSPRRDIVLLNAAAVLQIAGIADSLVHGRELAAHAIDSGAVTRLINALRG</sequence>
<evidence type="ECO:0000259" key="5">
    <source>
        <dbReference type="Pfam" id="PF02885"/>
    </source>
</evidence>
<keyword evidence="3" id="KW-0028">Amino-acid biosynthesis</keyword>
<proteinExistence type="inferred from homology"/>